<dbReference type="Pfam" id="PF02733">
    <property type="entry name" value="Dak1"/>
    <property type="match status" value="1"/>
</dbReference>
<evidence type="ECO:0000256" key="1">
    <source>
        <dbReference type="ARBA" id="ARBA00003264"/>
    </source>
</evidence>
<dbReference type="UniPathway" id="UPA00617">
    <property type="reaction ID" value="UER00669"/>
</dbReference>
<dbReference type="OrthoDB" id="1724672at2759"/>
<dbReference type="PANTHER" id="PTHR28629">
    <property type="entry name" value="TRIOKINASE/FMN CYCLASE"/>
    <property type="match status" value="1"/>
</dbReference>
<dbReference type="SMART" id="SM01120">
    <property type="entry name" value="Dak2"/>
    <property type="match status" value="1"/>
</dbReference>
<dbReference type="Gene3D" id="3.40.50.10440">
    <property type="entry name" value="Dihydroxyacetone kinase, domain 1"/>
    <property type="match status" value="1"/>
</dbReference>
<feature type="domain" description="DhaK" evidence="14">
    <location>
        <begin position="9"/>
        <end position="343"/>
    </location>
</feature>
<evidence type="ECO:0000256" key="6">
    <source>
        <dbReference type="ARBA" id="ARBA00022777"/>
    </source>
</evidence>
<accession>A0A8H4P6Q4</accession>
<evidence type="ECO:0000256" key="4">
    <source>
        <dbReference type="ARBA" id="ARBA00022679"/>
    </source>
</evidence>
<dbReference type="Gene3D" id="1.25.40.340">
    <property type="match status" value="1"/>
</dbReference>
<dbReference type="AlphaFoldDB" id="A0A8H4P6Q4"/>
<dbReference type="Proteomes" id="UP000554235">
    <property type="component" value="Unassembled WGS sequence"/>
</dbReference>
<evidence type="ECO:0000259" key="13">
    <source>
        <dbReference type="PROSITE" id="PS51480"/>
    </source>
</evidence>
<dbReference type="NCBIfam" id="TIGR02361">
    <property type="entry name" value="dak_ATP"/>
    <property type="match status" value="1"/>
</dbReference>
<comment type="caution">
    <text evidence="15">The sequence shown here is derived from an EMBL/GenBank/DDBJ whole genome shotgun (WGS) entry which is preliminary data.</text>
</comment>
<dbReference type="PANTHER" id="PTHR28629:SF14">
    <property type="entry name" value="DIHYDROXYACETONE KINASE 1"/>
    <property type="match status" value="1"/>
</dbReference>
<evidence type="ECO:0000256" key="8">
    <source>
        <dbReference type="ARBA" id="ARBA00022840"/>
    </source>
</evidence>
<evidence type="ECO:0000256" key="11">
    <source>
        <dbReference type="PIRSR" id="PIRSR612734-1"/>
    </source>
</evidence>
<dbReference type="GO" id="GO:0050354">
    <property type="term" value="F:triokinase activity"/>
    <property type="evidence" value="ECO:0007669"/>
    <property type="project" value="UniProtKB-EC"/>
</dbReference>
<dbReference type="InterPro" id="IPR012734">
    <property type="entry name" value="DhaK_ATP"/>
</dbReference>
<feature type="binding site" evidence="12">
    <location>
        <position position="114"/>
    </location>
    <ligand>
        <name>substrate</name>
    </ligand>
</feature>
<dbReference type="InterPro" id="IPR036117">
    <property type="entry name" value="DhaL_dom_sf"/>
</dbReference>
<feature type="binding site" evidence="12">
    <location>
        <begin position="55"/>
        <end position="58"/>
    </location>
    <ligand>
        <name>substrate</name>
    </ligand>
</feature>
<keyword evidence="5" id="KW-0547">Nucleotide-binding</keyword>
<feature type="domain" description="DhaL" evidence="13">
    <location>
        <begin position="382"/>
        <end position="584"/>
    </location>
</feature>
<keyword evidence="7" id="KW-0319">Glycerol metabolism</keyword>
<feature type="active site" description="Tele-hemiaminal-histidine intermediate" evidence="11">
    <location>
        <position position="225"/>
    </location>
</feature>
<keyword evidence="16" id="KW-1185">Reference proteome</keyword>
<evidence type="ECO:0000256" key="9">
    <source>
        <dbReference type="ARBA" id="ARBA00047974"/>
    </source>
</evidence>
<evidence type="ECO:0000259" key="14">
    <source>
        <dbReference type="PROSITE" id="PS51481"/>
    </source>
</evidence>
<dbReference type="Pfam" id="PF02734">
    <property type="entry name" value="Dak2"/>
    <property type="match status" value="1"/>
</dbReference>
<comment type="function">
    <text evidence="1">Catalyzes both the phosphorylation of dihydroxyacetone and of glyceraldehyde.</text>
</comment>
<dbReference type="FunFam" id="1.25.40.340:FF:000001">
    <property type="entry name" value="Dihydroxyacetone kinase 1"/>
    <property type="match status" value="1"/>
</dbReference>
<evidence type="ECO:0000256" key="7">
    <source>
        <dbReference type="ARBA" id="ARBA00022798"/>
    </source>
</evidence>
<dbReference type="GO" id="GO:0005829">
    <property type="term" value="C:cytosol"/>
    <property type="evidence" value="ECO:0007669"/>
    <property type="project" value="TreeGrafter"/>
</dbReference>
<comment type="pathway">
    <text evidence="2">Polyol metabolism; glycerol fermentation; glycerone phosphate from glycerol (oxidative route): step 2/2.</text>
</comment>
<dbReference type="GO" id="GO:0019588">
    <property type="term" value="P:anaerobic glycerol catabolic process"/>
    <property type="evidence" value="ECO:0007669"/>
    <property type="project" value="UniProtKB-UniPathway"/>
</dbReference>
<comment type="catalytic activity">
    <reaction evidence="9">
        <text>D-glyceraldehyde + ATP = D-glyceraldehyde 3-phosphate + ADP + H(+)</text>
        <dbReference type="Rhea" id="RHEA:13941"/>
        <dbReference type="ChEBI" id="CHEBI:15378"/>
        <dbReference type="ChEBI" id="CHEBI:17378"/>
        <dbReference type="ChEBI" id="CHEBI:30616"/>
        <dbReference type="ChEBI" id="CHEBI:59776"/>
        <dbReference type="ChEBI" id="CHEBI:456216"/>
        <dbReference type="EC" id="2.7.1.28"/>
    </reaction>
</comment>
<reference evidence="15 16" key="1">
    <citation type="submission" date="2020-01" db="EMBL/GenBank/DDBJ databases">
        <title>Identification and distribution of gene clusters putatively required for synthesis of sphingolipid metabolism inhibitors in phylogenetically diverse species of the filamentous fungus Fusarium.</title>
        <authorList>
            <person name="Kim H.-S."/>
            <person name="Busman M."/>
            <person name="Brown D.W."/>
            <person name="Divon H."/>
            <person name="Uhlig S."/>
            <person name="Proctor R.H."/>
        </authorList>
    </citation>
    <scope>NUCLEOTIDE SEQUENCE [LARGE SCALE GENOMIC DNA]</scope>
    <source>
        <strain evidence="15 16">NRRL 20459</strain>
    </source>
</reference>
<evidence type="ECO:0000256" key="12">
    <source>
        <dbReference type="PIRSR" id="PIRSR612734-2"/>
    </source>
</evidence>
<sequence>MASKHFSNDPAALVGACLRSLALINPSVTVDEAHKTVSLRGAETTNNVVVISGGGSGHEPSFAGFVGEGMLSAAVAGSIFASPSADQVFRCLLRLGSQRRDAGILIVIMNYTGDNLHFGLAIEKARAAGSSCKLLVVGDDAGIGRAQSGRIGRRGLAGTVLIQKIAGAMAHKGYGLEAVYNAALQVSENIATIGASLAHVHVPGRAVSDHPLASTDEIEIGMGIHNEEGFGRTKSDLPGLIKTLLEQLLSQSDKDRAFINIHPGEDAVLLVNNLGGLSQLELGAITSEVCVQLEQSYGIRPRRIMAGTYMSSLNGPGFSITLLKLVNQGWLQLIDAPTQASGWLPAINTIDAQRPQDEIKSPVEDAVTMDSPQPSKLRINPQVAHNALVNGLNSVIAAEPDVTKYDTLVGDGDCGLCLKNSAEAVLLFLSQQSPPEEDAVSLVQGITIVVERCMDGTSGALYAIFLNALTHALRQQSDKLDEACQINVAMWASALSSALSALSRYTPAQPGDRTVIDALAPFVAAISETRDISLAVEAARRGCEATKGMKASLGRSVYVGGEEWQRCPDPGAFGLLKLLEGLTRVQS</sequence>
<keyword evidence="8" id="KW-0067">ATP-binding</keyword>
<dbReference type="PROSITE" id="PS51480">
    <property type="entry name" value="DHAL"/>
    <property type="match status" value="1"/>
</dbReference>
<evidence type="ECO:0000313" key="15">
    <source>
        <dbReference type="EMBL" id="KAF4464519.1"/>
    </source>
</evidence>
<comment type="catalytic activity">
    <reaction evidence="10">
        <text>dihydroxyacetone + ATP = dihydroxyacetone phosphate + ADP + H(+)</text>
        <dbReference type="Rhea" id="RHEA:15773"/>
        <dbReference type="ChEBI" id="CHEBI:15378"/>
        <dbReference type="ChEBI" id="CHEBI:16016"/>
        <dbReference type="ChEBI" id="CHEBI:30616"/>
        <dbReference type="ChEBI" id="CHEBI:57642"/>
        <dbReference type="ChEBI" id="CHEBI:456216"/>
        <dbReference type="EC" id="2.7.1.29"/>
    </reaction>
</comment>
<evidence type="ECO:0000313" key="16">
    <source>
        <dbReference type="Proteomes" id="UP000554235"/>
    </source>
</evidence>
<evidence type="ECO:0000256" key="5">
    <source>
        <dbReference type="ARBA" id="ARBA00022741"/>
    </source>
</evidence>
<protein>
    <submittedName>
        <fullName evidence="15">Dihydroxyacetone kinase</fullName>
    </submittedName>
</protein>
<dbReference type="GO" id="GO:0004371">
    <property type="term" value="F:glycerone kinase activity"/>
    <property type="evidence" value="ECO:0007669"/>
    <property type="project" value="UniProtKB-EC"/>
</dbReference>
<dbReference type="InterPro" id="IPR004007">
    <property type="entry name" value="DhaL_dom"/>
</dbReference>
<gene>
    <name evidence="15" type="ORF">FALBO_8652</name>
</gene>
<evidence type="ECO:0000256" key="10">
    <source>
        <dbReference type="ARBA" id="ARBA00048898"/>
    </source>
</evidence>
<evidence type="ECO:0000256" key="3">
    <source>
        <dbReference type="ARBA" id="ARBA00008757"/>
    </source>
</evidence>
<dbReference type="InterPro" id="IPR004006">
    <property type="entry name" value="DhaK_dom"/>
</dbReference>
<dbReference type="SUPFAM" id="SSF101473">
    <property type="entry name" value="DhaL-like"/>
    <property type="match status" value="1"/>
</dbReference>
<dbReference type="SUPFAM" id="SSF82549">
    <property type="entry name" value="DAK1/DegV-like"/>
    <property type="match status" value="1"/>
</dbReference>
<dbReference type="Gene3D" id="3.30.1180.20">
    <property type="entry name" value="Dihydroxyacetone kinase, domain 2"/>
    <property type="match status" value="1"/>
</dbReference>
<evidence type="ECO:0000256" key="2">
    <source>
        <dbReference type="ARBA" id="ARBA00004778"/>
    </source>
</evidence>
<dbReference type="GO" id="GO:0005524">
    <property type="term" value="F:ATP binding"/>
    <property type="evidence" value="ECO:0007669"/>
    <property type="project" value="UniProtKB-KW"/>
</dbReference>
<organism evidence="15 16">
    <name type="scientific">Fusarium albosuccineum</name>
    <dbReference type="NCBI Taxonomy" id="1237068"/>
    <lineage>
        <taxon>Eukaryota</taxon>
        <taxon>Fungi</taxon>
        <taxon>Dikarya</taxon>
        <taxon>Ascomycota</taxon>
        <taxon>Pezizomycotina</taxon>
        <taxon>Sordariomycetes</taxon>
        <taxon>Hypocreomycetidae</taxon>
        <taxon>Hypocreales</taxon>
        <taxon>Nectriaceae</taxon>
        <taxon>Fusarium</taxon>
        <taxon>Fusarium decemcellulare species complex</taxon>
    </lineage>
</organism>
<dbReference type="FunFam" id="3.30.1180.20:FF:000001">
    <property type="entry name" value="Dihydroxyacetone kinase 1"/>
    <property type="match status" value="1"/>
</dbReference>
<proteinExistence type="inferred from homology"/>
<dbReference type="EMBL" id="JAADYS010001179">
    <property type="protein sequence ID" value="KAF4464519.1"/>
    <property type="molecule type" value="Genomic_DNA"/>
</dbReference>
<keyword evidence="6 15" id="KW-0418">Kinase</keyword>
<name>A0A8H4P6Q4_9HYPO</name>
<keyword evidence="4" id="KW-0808">Transferase</keyword>
<comment type="similarity">
    <text evidence="3">Belongs to the dihydroxyacetone kinase (DAK) family.</text>
</comment>
<dbReference type="FunFam" id="3.40.50.10440:FF:000001">
    <property type="entry name" value="Dihydroxyacetone kinase, DhaK subunit"/>
    <property type="match status" value="1"/>
</dbReference>
<dbReference type="InterPro" id="IPR050861">
    <property type="entry name" value="Dihydroxyacetone_Kinase"/>
</dbReference>
<dbReference type="PROSITE" id="PS51481">
    <property type="entry name" value="DHAK"/>
    <property type="match status" value="1"/>
</dbReference>